<dbReference type="PANTHER" id="PTHR23183">
    <property type="entry name" value="NOP14"/>
    <property type="match status" value="1"/>
</dbReference>
<evidence type="ECO:0000313" key="9">
    <source>
        <dbReference type="Proteomes" id="UP000007797"/>
    </source>
</evidence>
<evidence type="ECO:0000256" key="6">
    <source>
        <dbReference type="ARBA" id="ARBA00024695"/>
    </source>
</evidence>
<feature type="region of interest" description="Disordered" evidence="7">
    <location>
        <begin position="1"/>
        <end position="80"/>
    </location>
</feature>
<feature type="region of interest" description="Disordered" evidence="7">
    <location>
        <begin position="372"/>
        <end position="508"/>
    </location>
</feature>
<dbReference type="GeneID" id="14874428"/>
<feature type="compositionally biased region" description="Acidic residues" evidence="7">
    <location>
        <begin position="166"/>
        <end position="176"/>
    </location>
</feature>
<feature type="compositionally biased region" description="Basic and acidic residues" evidence="7">
    <location>
        <begin position="991"/>
        <end position="1008"/>
    </location>
</feature>
<dbReference type="GO" id="GO:0030692">
    <property type="term" value="C:Noc4p-Nop14p complex"/>
    <property type="evidence" value="ECO:0007669"/>
    <property type="project" value="TreeGrafter"/>
</dbReference>
<dbReference type="OrthoDB" id="441771at2759"/>
<feature type="compositionally biased region" description="Basic and acidic residues" evidence="7">
    <location>
        <begin position="216"/>
        <end position="233"/>
    </location>
</feature>
<feature type="compositionally biased region" description="Acidic residues" evidence="7">
    <location>
        <begin position="205"/>
        <end position="215"/>
    </location>
</feature>
<accession>F4PNY8</accession>
<feature type="region of interest" description="Disordered" evidence="7">
    <location>
        <begin position="768"/>
        <end position="788"/>
    </location>
</feature>
<name>F4PNY8_CACFS</name>
<proteinExistence type="inferred from homology"/>
<dbReference type="GO" id="GO:0032040">
    <property type="term" value="C:small-subunit processome"/>
    <property type="evidence" value="ECO:0007669"/>
    <property type="project" value="InterPro"/>
</dbReference>
<keyword evidence="4" id="KW-0698">rRNA processing</keyword>
<dbReference type="AlphaFoldDB" id="F4PNY8"/>
<dbReference type="InterPro" id="IPR007276">
    <property type="entry name" value="Nop14"/>
</dbReference>
<evidence type="ECO:0000256" key="1">
    <source>
        <dbReference type="ARBA" id="ARBA00004604"/>
    </source>
</evidence>
<feature type="region of interest" description="Disordered" evidence="7">
    <location>
        <begin position="991"/>
        <end position="1018"/>
    </location>
</feature>
<keyword evidence="9" id="KW-1185">Reference proteome</keyword>
<dbReference type="EMBL" id="GL883009">
    <property type="protein sequence ID" value="EGG22667.1"/>
    <property type="molecule type" value="Genomic_DNA"/>
</dbReference>
<feature type="compositionally biased region" description="Acidic residues" evidence="7">
    <location>
        <begin position="486"/>
        <end position="507"/>
    </location>
</feature>
<organism evidence="8 9">
    <name type="scientific">Cavenderia fasciculata</name>
    <name type="common">Slime mold</name>
    <name type="synonym">Dictyostelium fasciculatum</name>
    <dbReference type="NCBI Taxonomy" id="261658"/>
    <lineage>
        <taxon>Eukaryota</taxon>
        <taxon>Amoebozoa</taxon>
        <taxon>Evosea</taxon>
        <taxon>Eumycetozoa</taxon>
        <taxon>Dictyostelia</taxon>
        <taxon>Acytosteliales</taxon>
        <taxon>Cavenderiaceae</taxon>
        <taxon>Cavenderia</taxon>
    </lineage>
</organism>
<keyword evidence="3" id="KW-0690">Ribosome biogenesis</keyword>
<sequence length="1035" mass="119181">MGRPSNADKVMTKSGTNLPKKPGVFTRTDKSASNSTTTPTKGAAPGKPVKPASVNPFDRKVNKVKHEVLGKKTKGDSGVLGQSRYNAFEKRKNTLLFDIKESKKANSFNDQRVGENDASLTEDEKMLMRYQKERMKNKDFYNLNDEEDTLTHMGHTLGEIIKDDDYVADEDDELQDDERSGRRKRKSKDFIEDDDVADSYVGGGDDGDQVDDDDNGLEKQGGDQPERKKTSKEVYAEIMLKSKLARAERQKEKMDNMDMQKQLDVEFNEIRGDLVSAMGGLHKPKRDPLLSLFDDVRKLTAEEIEAARVKASGIVQADDYDTLMIELAGDVRVKATGRTKTQEEIINEEMEKLTKLEEDRLKRMRGEIILEDDEEKNKLAKRREKRMQKLHKDKTNKPKALTLTADDLGDDDYLLDNGEAPMYRPPTAEEEFGIKQSDDEEDEENEEDEEDGEDGDEDEDSEEEEEEEDSDADLDSDEEIQKEMGEEGEDEEEEEEEDDSEEEDELDIEQKRVERELKIIELQKQAELEIPYSFNVPNDLEQLNDWLYGRTSDERELIYTRIRVCNHVSIKPQNKEKMKTYLPILWKRFYFIIQSSCNTQVPSTTTTTDETTVAAAVEKLDWKELDILSKYIFDISQEVPEISAEAAADVIKTCYKRITTRLESIKLLNSPVITLWPNVPELLSIKLIGSVFPTSDLHHQVVTPTITLMAQLLTQCPLKNAHDMLSSLFLSNIFLFYLQSSNRYSPEISSLLLSLLSIYCQHQQPKQQQSTTTTTTTNNAKQSQPQQQQQKSQWASFESLLLIPTVVLPENYLSVQNPKELSKLEASLNIDFNLLLNPKQKETISYYESNQFKIDFLNLLLNMIEKYVKQYGGSEYKMSLPSILSMFTQVFSRLDSSVYSESTKKRIEQVKKLVEDVNKEIVSTRVPLTLLTFKPTSKRAFDPKYMETFNEHGDDPNHVRSEQRRVKKMLKRESKGAVRELIKDNMFIQQEKTKQRTAERAEQQEKTNKVMSELQLEQSEHKKYKKLKDRLDGRI</sequence>
<feature type="compositionally biased region" description="Basic and acidic residues" evidence="7">
    <location>
        <begin position="57"/>
        <end position="75"/>
    </location>
</feature>
<keyword evidence="5" id="KW-0539">Nucleus</keyword>
<dbReference type="KEGG" id="dfa:DFA_04797"/>
<evidence type="ECO:0000256" key="3">
    <source>
        <dbReference type="ARBA" id="ARBA00022517"/>
    </source>
</evidence>
<dbReference type="RefSeq" id="XP_004360518.1">
    <property type="nucleotide sequence ID" value="XM_004360461.1"/>
</dbReference>
<evidence type="ECO:0000256" key="2">
    <source>
        <dbReference type="ARBA" id="ARBA00007466"/>
    </source>
</evidence>
<comment type="similarity">
    <text evidence="2">Belongs to the NOP14 family.</text>
</comment>
<feature type="compositionally biased region" description="Polar residues" evidence="7">
    <location>
        <begin position="31"/>
        <end position="40"/>
    </location>
</feature>
<dbReference type="STRING" id="1054147.F4PNY8"/>
<protein>
    <submittedName>
        <fullName evidence="8">U3 snoRNP protein</fullName>
    </submittedName>
</protein>
<evidence type="ECO:0000256" key="4">
    <source>
        <dbReference type="ARBA" id="ARBA00022552"/>
    </source>
</evidence>
<evidence type="ECO:0000256" key="7">
    <source>
        <dbReference type="SAM" id="MobiDB-lite"/>
    </source>
</evidence>
<dbReference type="Proteomes" id="UP000007797">
    <property type="component" value="Unassembled WGS sequence"/>
</dbReference>
<evidence type="ECO:0000256" key="5">
    <source>
        <dbReference type="ARBA" id="ARBA00023242"/>
    </source>
</evidence>
<feature type="compositionally biased region" description="Basic residues" evidence="7">
    <location>
        <begin position="379"/>
        <end position="394"/>
    </location>
</feature>
<comment type="function">
    <text evidence="6">Involved in nucleolar processing of pre-18S ribosomal RNA. Has a role in the nuclear export of 40S pre-ribosomal subunit to the cytoplasm.</text>
</comment>
<dbReference type="GO" id="GO:0030490">
    <property type="term" value="P:maturation of SSU-rRNA"/>
    <property type="evidence" value="ECO:0007669"/>
    <property type="project" value="TreeGrafter"/>
</dbReference>
<reference evidence="9" key="1">
    <citation type="journal article" date="2011" name="Genome Res.">
        <title>Phylogeny-wide analysis of social amoeba genomes highlights ancient origins for complex intercellular communication.</title>
        <authorList>
            <person name="Heidel A.J."/>
            <person name="Lawal H.M."/>
            <person name="Felder M."/>
            <person name="Schilde C."/>
            <person name="Helps N.R."/>
            <person name="Tunggal B."/>
            <person name="Rivero F."/>
            <person name="John U."/>
            <person name="Schleicher M."/>
            <person name="Eichinger L."/>
            <person name="Platzer M."/>
            <person name="Noegel A.A."/>
            <person name="Schaap P."/>
            <person name="Gloeckner G."/>
        </authorList>
    </citation>
    <scope>NUCLEOTIDE SEQUENCE [LARGE SCALE GENOMIC DNA]</scope>
    <source>
        <strain evidence="9">SH3</strain>
    </source>
</reference>
<feature type="region of interest" description="Disordered" evidence="7">
    <location>
        <begin position="160"/>
        <end position="233"/>
    </location>
</feature>
<comment type="subcellular location">
    <subcellularLocation>
        <location evidence="1">Nucleus</location>
        <location evidence="1">Nucleolus</location>
    </subcellularLocation>
</comment>
<dbReference type="OMA" id="KSCWPSL"/>
<dbReference type="Pfam" id="PF04147">
    <property type="entry name" value="Nop14"/>
    <property type="match status" value="1"/>
</dbReference>
<gene>
    <name evidence="8" type="primary">nop14</name>
    <name evidence="8" type="ORF">DFA_04797</name>
</gene>
<dbReference type="PANTHER" id="PTHR23183:SF0">
    <property type="entry name" value="NUCLEOLAR PROTEIN 14"/>
    <property type="match status" value="1"/>
</dbReference>
<evidence type="ECO:0000313" key="8">
    <source>
        <dbReference type="EMBL" id="EGG22667.1"/>
    </source>
</evidence>
<feature type="compositionally biased region" description="Acidic residues" evidence="7">
    <location>
        <begin position="438"/>
        <end position="478"/>
    </location>
</feature>